<organism evidence="1 2">
    <name type="scientific">Proteus terrae subsp. cibarius</name>
    <dbReference type="NCBI Taxonomy" id="626774"/>
    <lineage>
        <taxon>Bacteria</taxon>
        <taxon>Pseudomonadati</taxon>
        <taxon>Pseudomonadota</taxon>
        <taxon>Gammaproteobacteria</taxon>
        <taxon>Enterobacterales</taxon>
        <taxon>Morganellaceae</taxon>
        <taxon>Proteus</taxon>
    </lineage>
</organism>
<evidence type="ECO:0000313" key="2">
    <source>
        <dbReference type="Proteomes" id="UP000501338"/>
    </source>
</evidence>
<dbReference type="Proteomes" id="UP000501338">
    <property type="component" value="Chromosome"/>
</dbReference>
<evidence type="ECO:0008006" key="3">
    <source>
        <dbReference type="Google" id="ProtNLM"/>
    </source>
</evidence>
<sequence length="848" mass="97029">MKMEEISIKPDEFTKALILAIQDDNAEYRLDEIDDYLVSLIKEVPSLDKIAEIETCAKIAVEIIDPVTFGLSYAWALHSLIVCECILGKADHLILNLKELIRHCETVAYMQPCISVMNNLKNGAFGNIAADKYPALMRVIIDYNKKNFSENEVVKCYIAVAYFFTDQDAHKAAIDTLDDALEYLEECPNKQCMIEVLTVKHSTYITSESHSYALEVWEDLSKLCKDLGIEPPFHSVVNHATYLMREEQYEEAIKIYIDALASQDNTSHVSAMIFGNLSACYREKSDTENTIKNMNNAREIIEKYGEDVFDNDFLLEIELINAKNNVFLGDSDGLRKCLFSFVQKMNVTLAYTFKLHYRRGIRSKYVARFESLVACLPPNGFVEDIIPLLSFSRINQAADWLSILKWKEDISTRITISEGAQLSSLIDNLSAYGAPHLYGFREKYDNPLYEMNHDPWDKFITFIEVLNEHYDIPSPYLYSSQEFATDILNERLRQHNVLIFDFSASYSKIITIYGDKYIIEDLPQIEGRNFFIELNRFKLEGENKRDFNQSLINYQAAMNKCLSHTISILEDNNQGIIFFPSKMDSFPINLLLVSNKKIRKKMIAGGFSISSCLCLHPRSDINQIKSCLGVVEAVTNLKYDRAEILNFMKVTGITGDILVSPTQNEFFDKSSNSDVIIISQHGMSAEIFTDPVFANLSGPHAVMKTLSYELLQSKSYKMKHKLVMLNACYSGALVNKNYYKRFRTHELLGYPQAFLLNRQSMVIAASWTIVDRYNALLMHNFSHSINEYGISTAYSMSLARTYEMTIDEIVNVLNEITDSTQPLPNNQALDTLKIQPFCFSTYHNYTLL</sequence>
<dbReference type="EMBL" id="CP047340">
    <property type="protein sequence ID" value="QIF90067.1"/>
    <property type="molecule type" value="Genomic_DNA"/>
</dbReference>
<dbReference type="InterPro" id="IPR011990">
    <property type="entry name" value="TPR-like_helical_dom_sf"/>
</dbReference>
<name>A0ABX6JME2_9GAMM</name>
<protein>
    <recommendedName>
        <fullName evidence="3">CHAT domain-containing protein</fullName>
    </recommendedName>
</protein>
<keyword evidence="2" id="KW-1185">Reference proteome</keyword>
<dbReference type="Gene3D" id="1.25.40.10">
    <property type="entry name" value="Tetratricopeptide repeat domain"/>
    <property type="match status" value="1"/>
</dbReference>
<accession>A0ABX6JME2</accession>
<dbReference type="SUPFAM" id="SSF48452">
    <property type="entry name" value="TPR-like"/>
    <property type="match status" value="1"/>
</dbReference>
<proteinExistence type="predicted"/>
<reference evidence="1 2" key="1">
    <citation type="submission" date="2020-01" db="EMBL/GenBank/DDBJ databases">
        <title>The genomic epidemiology of tigecycline resistance gene tet(X) variants in a swine farm in China.</title>
        <authorList>
            <person name="Peng K."/>
            <person name="Li R."/>
        </authorList>
    </citation>
    <scope>NUCLEOTIDE SEQUENCE [LARGE SCALE GENOMIC DNA]</scope>
    <source>
        <strain evidence="1 2">ZF1</strain>
    </source>
</reference>
<dbReference type="RefSeq" id="WP_156733356.1">
    <property type="nucleotide sequence ID" value="NZ_CP045008.1"/>
</dbReference>
<gene>
    <name evidence="1" type="ORF">GTH23_08455</name>
</gene>
<evidence type="ECO:0000313" key="1">
    <source>
        <dbReference type="EMBL" id="QIF90067.1"/>
    </source>
</evidence>